<dbReference type="InterPro" id="IPR010982">
    <property type="entry name" value="Lambda_DNA-bd_dom_sf"/>
</dbReference>
<evidence type="ECO:0000313" key="1">
    <source>
        <dbReference type="EMBL" id="MEY2250342.1"/>
    </source>
</evidence>
<comment type="caution">
    <text evidence="1">The sequence shown here is derived from an EMBL/GenBank/DDBJ whole genome shotgun (WGS) entry which is preliminary data.</text>
</comment>
<dbReference type="Pfam" id="PF15943">
    <property type="entry name" value="YdaS_toxin"/>
    <property type="match status" value="1"/>
</dbReference>
<reference evidence="1 2" key="1">
    <citation type="journal article" date="2016" name="Int. J. Syst. Evol. Microbiol.">
        <title>Description of Comamonas sediminis sp. nov., isolated from lagoon sediments.</title>
        <authorList>
            <person name="Subhash Y."/>
            <person name="Bang J.J."/>
            <person name="You T.H."/>
            <person name="Lee S.S."/>
        </authorList>
    </citation>
    <scope>NUCLEOTIDE SEQUENCE [LARGE SCALE GENOMIC DNA]</scope>
    <source>
        <strain evidence="1 2">JCM 31169</strain>
    </source>
</reference>
<dbReference type="Proteomes" id="UP001562178">
    <property type="component" value="Unassembled WGS sequence"/>
</dbReference>
<dbReference type="EMBL" id="JBGBDC010000002">
    <property type="protein sequence ID" value="MEY2250342.1"/>
    <property type="molecule type" value="Genomic_DNA"/>
</dbReference>
<accession>A0ABV4AYW5</accession>
<name>A0ABV4AYW5_9BURK</name>
<sequence length="81" mass="8739">MTLSEYINAQGRGAITALAKQIGAPTPDVSRWVSGERPVPIGRCVAIEAATSGVVTRKDLKPSDWLRFWPELASQDETAEA</sequence>
<proteinExistence type="predicted"/>
<dbReference type="SUPFAM" id="SSF47413">
    <property type="entry name" value="lambda repressor-like DNA-binding domains"/>
    <property type="match status" value="1"/>
</dbReference>
<keyword evidence="2" id="KW-1185">Reference proteome</keyword>
<dbReference type="Gene3D" id="1.10.260.40">
    <property type="entry name" value="lambda repressor-like DNA-binding domains"/>
    <property type="match status" value="1"/>
</dbReference>
<dbReference type="InterPro" id="IPR031856">
    <property type="entry name" value="YdaS_toxin-like"/>
</dbReference>
<evidence type="ECO:0000313" key="2">
    <source>
        <dbReference type="Proteomes" id="UP001562178"/>
    </source>
</evidence>
<protein>
    <submittedName>
        <fullName evidence="1">Transcriptional regulator</fullName>
    </submittedName>
</protein>
<organism evidence="1 2">
    <name type="scientific">Comamonas sediminis</name>
    <dbReference type="NCBI Taxonomy" id="1783360"/>
    <lineage>
        <taxon>Bacteria</taxon>
        <taxon>Pseudomonadati</taxon>
        <taxon>Pseudomonadota</taxon>
        <taxon>Betaproteobacteria</taxon>
        <taxon>Burkholderiales</taxon>
        <taxon>Comamonadaceae</taxon>
        <taxon>Comamonas</taxon>
    </lineage>
</organism>
<dbReference type="RefSeq" id="WP_369459196.1">
    <property type="nucleotide sequence ID" value="NZ_JBGBDC010000002.1"/>
</dbReference>
<gene>
    <name evidence="1" type="ORF">AB7A72_04960</name>
</gene>